<reference evidence="2 3" key="1">
    <citation type="journal article" date="2006" name="Int. J. Syst. Evol. Microbiol.">
        <title>Chryseobacterium piscium sp. nov., isolated from fish of the South Atlantic Ocean off South Africa.</title>
        <authorList>
            <person name="de Beer H."/>
            <person name="Hugo C.J."/>
            <person name="Jooste P.J."/>
            <person name="Vancanneyt M."/>
            <person name="Coenye T."/>
            <person name="Vandamme P."/>
        </authorList>
    </citation>
    <scope>NUCLEOTIDE SEQUENCE [LARGE SCALE GENOMIC DNA]</scope>
    <source>
        <strain evidence="2 3">CCUG 51923</strain>
    </source>
</reference>
<dbReference type="EMBL" id="QNVS01000032">
    <property type="protein sequence ID" value="REC54014.1"/>
    <property type="molecule type" value="Genomic_DNA"/>
</dbReference>
<evidence type="ECO:0000313" key="2">
    <source>
        <dbReference type="EMBL" id="REC54014.1"/>
    </source>
</evidence>
<gene>
    <name evidence="2" type="ORF">DRF62_11375</name>
</gene>
<evidence type="ECO:0000256" key="1">
    <source>
        <dbReference type="SAM" id="SignalP"/>
    </source>
</evidence>
<proteinExistence type="predicted"/>
<organism evidence="2 3">
    <name type="scientific">Chryseobacterium piscium</name>
    <dbReference type="NCBI Taxonomy" id="333702"/>
    <lineage>
        <taxon>Bacteria</taxon>
        <taxon>Pseudomonadati</taxon>
        <taxon>Bacteroidota</taxon>
        <taxon>Flavobacteriia</taxon>
        <taxon>Flavobacteriales</taxon>
        <taxon>Weeksellaceae</taxon>
        <taxon>Chryseobacterium group</taxon>
        <taxon>Chryseobacterium</taxon>
    </lineage>
</organism>
<name>A0A3D9BKH5_9FLAO</name>
<sequence length="207" mass="22607">MMKKLILMGIFCFATKTIAQVGIGTTTPTEKLEVVGAAAIGTSVTIDPIDYVNNPSGFTIMGTDPQSATVNGKIVAVETLYTPLTIQPYTINNVYRDDINDLNLNIPTDKYFITIANFEAIPSTGNNGIYTNTNNKGHFVFNAFQSGTTWHVKIGYPTLDTQNTADRYTYKFDVILYSKRFFKNLGEITYNLNGSNSGTAPSAPTGI</sequence>
<comment type="caution">
    <text evidence="2">The sequence shown here is derived from an EMBL/GenBank/DDBJ whole genome shotgun (WGS) entry which is preliminary data.</text>
</comment>
<keyword evidence="3" id="KW-1185">Reference proteome</keyword>
<feature type="chain" id="PRO_5017819259" evidence="1">
    <location>
        <begin position="20"/>
        <end position="207"/>
    </location>
</feature>
<evidence type="ECO:0000313" key="3">
    <source>
        <dbReference type="Proteomes" id="UP000256512"/>
    </source>
</evidence>
<protein>
    <submittedName>
        <fullName evidence="2">Uncharacterized protein</fullName>
    </submittedName>
</protein>
<feature type="signal peptide" evidence="1">
    <location>
        <begin position="1"/>
        <end position="19"/>
    </location>
</feature>
<accession>A0A3D9BKH5</accession>
<dbReference type="AlphaFoldDB" id="A0A3D9BKH5"/>
<dbReference type="Proteomes" id="UP000256512">
    <property type="component" value="Unassembled WGS sequence"/>
</dbReference>
<keyword evidence="1" id="KW-0732">Signal</keyword>